<gene>
    <name evidence="1" type="ORF">JOF53_008596</name>
</gene>
<dbReference type="EMBL" id="JAGIOO010000001">
    <property type="protein sequence ID" value="MBP2479724.1"/>
    <property type="molecule type" value="Genomic_DNA"/>
</dbReference>
<protein>
    <submittedName>
        <fullName evidence="1">Uncharacterized protein</fullName>
    </submittedName>
</protein>
<dbReference type="Proteomes" id="UP001519363">
    <property type="component" value="Unassembled WGS sequence"/>
</dbReference>
<sequence>MKLFAYRVAEALRYRREVANQQLVAA</sequence>
<keyword evidence="2" id="KW-1185">Reference proteome</keyword>
<name>A0ABS5AU11_9PSEU</name>
<evidence type="ECO:0000313" key="1">
    <source>
        <dbReference type="EMBL" id="MBP2479724.1"/>
    </source>
</evidence>
<accession>A0ABS5AU11</accession>
<evidence type="ECO:0000313" key="2">
    <source>
        <dbReference type="Proteomes" id="UP001519363"/>
    </source>
</evidence>
<reference evidence="1 2" key="1">
    <citation type="submission" date="2021-03" db="EMBL/GenBank/DDBJ databases">
        <title>Sequencing the genomes of 1000 actinobacteria strains.</title>
        <authorList>
            <person name="Klenk H.-P."/>
        </authorList>
    </citation>
    <scope>NUCLEOTIDE SEQUENCE [LARGE SCALE GENOMIC DNA]</scope>
    <source>
        <strain evidence="1 2">DSM 44580</strain>
    </source>
</reference>
<proteinExistence type="predicted"/>
<organism evidence="1 2">
    <name type="scientific">Crossiella equi</name>
    <dbReference type="NCBI Taxonomy" id="130796"/>
    <lineage>
        <taxon>Bacteria</taxon>
        <taxon>Bacillati</taxon>
        <taxon>Actinomycetota</taxon>
        <taxon>Actinomycetes</taxon>
        <taxon>Pseudonocardiales</taxon>
        <taxon>Pseudonocardiaceae</taxon>
        <taxon>Crossiella</taxon>
    </lineage>
</organism>
<feature type="non-terminal residue" evidence="1">
    <location>
        <position position="26"/>
    </location>
</feature>
<comment type="caution">
    <text evidence="1">The sequence shown here is derived from an EMBL/GenBank/DDBJ whole genome shotgun (WGS) entry which is preliminary data.</text>
</comment>